<feature type="transmembrane region" description="Helical" evidence="1">
    <location>
        <begin position="116"/>
        <end position="139"/>
    </location>
</feature>
<dbReference type="Proteomes" id="UP000535020">
    <property type="component" value="Unassembled WGS sequence"/>
</dbReference>
<evidence type="ECO:0000256" key="1">
    <source>
        <dbReference type="SAM" id="Phobius"/>
    </source>
</evidence>
<proteinExistence type="predicted"/>
<keyword evidence="1" id="KW-0472">Membrane</keyword>
<sequence>MSTIDFKQLWQQQPTPETPDAREIIGKADAFKRKLRNKLIAGNVLLLATSVFIVWVILHFEPEYATTKIGALLVVSAIALYVIYSAKMLWLVKAVNPDEDLQHGITSLVALKKKQAFIHTTVTNLYFGLLSVGIFLYMIEYASRMSGFMAFTVYGLTAIWFAFNWFYVRVKTMKRQHRHMDDVLQALLSLQKQLDPEKEM</sequence>
<feature type="transmembrane region" description="Helical" evidence="1">
    <location>
        <begin position="145"/>
        <end position="168"/>
    </location>
</feature>
<dbReference type="EMBL" id="JACBJI010000001">
    <property type="protein sequence ID" value="NYA69488.1"/>
    <property type="molecule type" value="Genomic_DNA"/>
</dbReference>
<reference evidence="2 3" key="1">
    <citation type="submission" date="2020-07" db="EMBL/GenBank/DDBJ databases">
        <authorList>
            <person name="Sun Q."/>
        </authorList>
    </citation>
    <scope>NUCLEOTIDE SEQUENCE [LARGE SCALE GENOMIC DNA]</scope>
    <source>
        <strain evidence="2 3">MAH-1</strain>
    </source>
</reference>
<feature type="transmembrane region" description="Helical" evidence="1">
    <location>
        <begin position="39"/>
        <end position="58"/>
    </location>
</feature>
<dbReference type="RefSeq" id="WP_176004303.1">
    <property type="nucleotide sequence ID" value="NZ_JABWMI010000001.1"/>
</dbReference>
<keyword evidence="1" id="KW-1133">Transmembrane helix</keyword>
<keyword evidence="3" id="KW-1185">Reference proteome</keyword>
<accession>A0A7Y8XZ15</accession>
<feature type="transmembrane region" description="Helical" evidence="1">
    <location>
        <begin position="64"/>
        <end position="84"/>
    </location>
</feature>
<organism evidence="2 3">
    <name type="scientific">Flavobacterium agri</name>
    <dbReference type="NCBI Taxonomy" id="2743471"/>
    <lineage>
        <taxon>Bacteria</taxon>
        <taxon>Pseudomonadati</taxon>
        <taxon>Bacteroidota</taxon>
        <taxon>Flavobacteriia</taxon>
        <taxon>Flavobacteriales</taxon>
        <taxon>Flavobacteriaceae</taxon>
        <taxon>Flavobacterium</taxon>
    </lineage>
</organism>
<dbReference type="AlphaFoldDB" id="A0A7Y8XZ15"/>
<name>A0A7Y8XZ15_9FLAO</name>
<gene>
    <name evidence="2" type="ORF">HZF10_01040</name>
</gene>
<comment type="caution">
    <text evidence="2">The sequence shown here is derived from an EMBL/GenBank/DDBJ whole genome shotgun (WGS) entry which is preliminary data.</text>
</comment>
<keyword evidence="1" id="KW-0812">Transmembrane</keyword>
<evidence type="ECO:0000313" key="2">
    <source>
        <dbReference type="EMBL" id="NYA69488.1"/>
    </source>
</evidence>
<protein>
    <submittedName>
        <fullName evidence="2">Uncharacterized protein</fullName>
    </submittedName>
</protein>
<evidence type="ECO:0000313" key="3">
    <source>
        <dbReference type="Proteomes" id="UP000535020"/>
    </source>
</evidence>